<dbReference type="RefSeq" id="WP_229486108.1">
    <property type="nucleotide sequence ID" value="NZ_JAIVFQ010000025.1"/>
</dbReference>
<gene>
    <name evidence="2" type="ORF">LC586_18065</name>
</gene>
<dbReference type="NCBIfam" id="NF040563">
    <property type="entry name" value="guided_IscB"/>
    <property type="match status" value="1"/>
</dbReference>
<keyword evidence="3" id="KW-1185">Reference proteome</keyword>
<keyword evidence="2" id="KW-0255">Endonuclease</keyword>
<dbReference type="InterPro" id="IPR025938">
    <property type="entry name" value="RRXRR_dom"/>
</dbReference>
<keyword evidence="2" id="KW-0540">Nuclease</keyword>
<comment type="caution">
    <text evidence="2">The sequence shown here is derived from an EMBL/GenBank/DDBJ whole genome shotgun (WGS) entry which is preliminary data.</text>
</comment>
<keyword evidence="2" id="KW-0378">Hydrolase</keyword>
<dbReference type="PANTHER" id="PTHR33877">
    <property type="entry name" value="SLL1193 PROTEIN"/>
    <property type="match status" value="1"/>
</dbReference>
<dbReference type="InterPro" id="IPR002711">
    <property type="entry name" value="HNH"/>
</dbReference>
<evidence type="ECO:0000313" key="2">
    <source>
        <dbReference type="EMBL" id="MCC5601056.1"/>
    </source>
</evidence>
<dbReference type="GO" id="GO:0004519">
    <property type="term" value="F:endonuclease activity"/>
    <property type="evidence" value="ECO:0007669"/>
    <property type="project" value="UniProtKB-KW"/>
</dbReference>
<dbReference type="PANTHER" id="PTHR33877:SF2">
    <property type="entry name" value="OS07G0170200 PROTEIN"/>
    <property type="match status" value="1"/>
</dbReference>
<proteinExistence type="predicted"/>
<dbReference type="InterPro" id="IPR052892">
    <property type="entry name" value="NA-targeting_endonuclease"/>
</dbReference>
<dbReference type="EMBL" id="JAIVFQ010000025">
    <property type="protein sequence ID" value="MCC5601056.1"/>
    <property type="molecule type" value="Genomic_DNA"/>
</dbReference>
<accession>A0ABS8IAJ6</accession>
<dbReference type="InterPro" id="IPR047693">
    <property type="entry name" value="RNA-guided_IscB-like"/>
</dbReference>
<feature type="domain" description="HNH nuclease" evidence="1">
    <location>
        <begin position="184"/>
        <end position="235"/>
    </location>
</feature>
<organism evidence="2 3">
    <name type="scientific">Nostoc favosum CHAB5714</name>
    <dbReference type="NCBI Taxonomy" id="2780399"/>
    <lineage>
        <taxon>Bacteria</taxon>
        <taxon>Bacillati</taxon>
        <taxon>Cyanobacteriota</taxon>
        <taxon>Cyanophyceae</taxon>
        <taxon>Nostocales</taxon>
        <taxon>Nostocaceae</taxon>
        <taxon>Nostoc</taxon>
        <taxon>Nostoc favosum</taxon>
    </lineage>
</organism>
<sequence length="433" mass="49169">MSNFVFVIDTNKQPLDPILPGQARRLLKSGFAAVWRRYPFAIILKHVVSDPKIEPIQLKIDPGSKTTGLVLVQGNKAIWGAELTHRGQQIKNDLESRRAIRRNRRNRNTRYRQPRFLNRTRPDGWLAPSLNSRVKNILTWVNRLIRYVPITGISQELVKFDMAAMQNPEISGKKYQQGELAGYEVREYLLEKWGRKCAYCGVENLPFEVEHIHPKSKGGSDRISNLTLACHDCNQAKGNRGIKDFLAKKPDVLSRILKQAKLPLKDSAAVNSTRWALLNKLKETGLPVETGTGGRTKYNRVRLSLPKAHWLDAACVGIVENLHILTSQPLLIAAKGWGNRQMSTPNKYGFPTKHRTRCKAFFGFQTGEMVRAILPKGKFAGTHIGRLTVRESGVFEMRTAHGKVSPVRHKYCKSIHRNDGYMYAFSTNERVNQ</sequence>
<dbReference type="Gene3D" id="1.10.30.50">
    <property type="match status" value="1"/>
</dbReference>
<dbReference type="Proteomes" id="UP001199525">
    <property type="component" value="Unassembled WGS sequence"/>
</dbReference>
<dbReference type="Pfam" id="PF14239">
    <property type="entry name" value="RRXRR"/>
    <property type="match status" value="1"/>
</dbReference>
<evidence type="ECO:0000259" key="1">
    <source>
        <dbReference type="SMART" id="SM00507"/>
    </source>
</evidence>
<dbReference type="InterPro" id="IPR003615">
    <property type="entry name" value="HNH_nuc"/>
</dbReference>
<dbReference type="CDD" id="cd00085">
    <property type="entry name" value="HNHc"/>
    <property type="match status" value="1"/>
</dbReference>
<dbReference type="Pfam" id="PF01844">
    <property type="entry name" value="HNH"/>
    <property type="match status" value="1"/>
</dbReference>
<protein>
    <submittedName>
        <fullName evidence="2">HNH endonuclease</fullName>
    </submittedName>
</protein>
<reference evidence="2 3" key="1">
    <citation type="journal article" date="2021" name="Microorganisms">
        <title>Genome Evolution of Filamentous Cyanobacterium Nostoc Species: From Facultative Symbiosis to Free Living.</title>
        <authorList>
            <person name="Huo D."/>
            <person name="Li H."/>
            <person name="Cai F."/>
            <person name="Guo X."/>
            <person name="Qiao Z."/>
            <person name="Wang W."/>
            <person name="Yu G."/>
            <person name="Li R."/>
        </authorList>
    </citation>
    <scope>NUCLEOTIDE SEQUENCE [LARGE SCALE GENOMIC DNA]</scope>
    <source>
        <strain evidence="2 3">CHAB 5714</strain>
    </source>
</reference>
<name>A0ABS8IAJ6_9NOSO</name>
<dbReference type="SMART" id="SM00507">
    <property type="entry name" value="HNHc"/>
    <property type="match status" value="1"/>
</dbReference>
<evidence type="ECO:0000313" key="3">
    <source>
        <dbReference type="Proteomes" id="UP001199525"/>
    </source>
</evidence>